<feature type="signal peptide" evidence="2">
    <location>
        <begin position="1"/>
        <end position="18"/>
    </location>
</feature>
<feature type="region of interest" description="Disordered" evidence="1">
    <location>
        <begin position="26"/>
        <end position="80"/>
    </location>
</feature>
<accession>A0AAQ4DVZ8</accession>
<evidence type="ECO:0000313" key="4">
    <source>
        <dbReference type="Proteomes" id="UP001321473"/>
    </source>
</evidence>
<evidence type="ECO:0000256" key="1">
    <source>
        <dbReference type="SAM" id="MobiDB-lite"/>
    </source>
</evidence>
<gene>
    <name evidence="3" type="ORF">V5799_006584</name>
</gene>
<organism evidence="3 4">
    <name type="scientific">Amblyomma americanum</name>
    <name type="common">Lone star tick</name>
    <dbReference type="NCBI Taxonomy" id="6943"/>
    <lineage>
        <taxon>Eukaryota</taxon>
        <taxon>Metazoa</taxon>
        <taxon>Ecdysozoa</taxon>
        <taxon>Arthropoda</taxon>
        <taxon>Chelicerata</taxon>
        <taxon>Arachnida</taxon>
        <taxon>Acari</taxon>
        <taxon>Parasitiformes</taxon>
        <taxon>Ixodida</taxon>
        <taxon>Ixodoidea</taxon>
        <taxon>Ixodidae</taxon>
        <taxon>Amblyomminae</taxon>
        <taxon>Amblyomma</taxon>
    </lineage>
</organism>
<keyword evidence="2" id="KW-0732">Signal</keyword>
<dbReference type="Proteomes" id="UP001321473">
    <property type="component" value="Unassembled WGS sequence"/>
</dbReference>
<protein>
    <recommendedName>
        <fullName evidence="5">Secreted protein</fullName>
    </recommendedName>
</protein>
<evidence type="ECO:0000256" key="2">
    <source>
        <dbReference type="SAM" id="SignalP"/>
    </source>
</evidence>
<evidence type="ECO:0000313" key="3">
    <source>
        <dbReference type="EMBL" id="KAK8766638.1"/>
    </source>
</evidence>
<name>A0AAQ4DVZ8_AMBAM</name>
<dbReference type="AlphaFoldDB" id="A0AAQ4DVZ8"/>
<sequence>MKSFVLILLVAMVPIVLASKNGRCRVPPWAVETQGQGSSTEAQGQSGQQSQSGQGASSGQTSNGSSMDEMTGGENTRDEQ</sequence>
<evidence type="ECO:0008006" key="5">
    <source>
        <dbReference type="Google" id="ProtNLM"/>
    </source>
</evidence>
<reference evidence="3 4" key="1">
    <citation type="journal article" date="2023" name="Arcadia Sci">
        <title>De novo assembly of a long-read Amblyomma americanum tick genome.</title>
        <authorList>
            <person name="Chou S."/>
            <person name="Poskanzer K.E."/>
            <person name="Rollins M."/>
            <person name="Thuy-Boun P.S."/>
        </authorList>
    </citation>
    <scope>NUCLEOTIDE SEQUENCE [LARGE SCALE GENOMIC DNA]</scope>
    <source>
        <strain evidence="3">F_SG_1</strain>
        <tissue evidence="3">Salivary glands</tissue>
    </source>
</reference>
<feature type="compositionally biased region" description="Low complexity" evidence="1">
    <location>
        <begin position="34"/>
        <end position="66"/>
    </location>
</feature>
<comment type="caution">
    <text evidence="3">The sequence shown here is derived from an EMBL/GenBank/DDBJ whole genome shotgun (WGS) entry which is preliminary data.</text>
</comment>
<keyword evidence="4" id="KW-1185">Reference proteome</keyword>
<proteinExistence type="predicted"/>
<feature type="chain" id="PRO_5042976355" description="Secreted protein" evidence="2">
    <location>
        <begin position="19"/>
        <end position="80"/>
    </location>
</feature>
<dbReference type="EMBL" id="JARKHS020026157">
    <property type="protein sequence ID" value="KAK8766638.1"/>
    <property type="molecule type" value="Genomic_DNA"/>
</dbReference>